<evidence type="ECO:0000313" key="4">
    <source>
        <dbReference type="EMBL" id="SDO81097.1"/>
    </source>
</evidence>
<dbReference type="GO" id="GO:0008977">
    <property type="term" value="F:prephenate dehydrogenase (NAD+) activity"/>
    <property type="evidence" value="ECO:0007669"/>
    <property type="project" value="InterPro"/>
</dbReference>
<dbReference type="Gene3D" id="3.40.50.720">
    <property type="entry name" value="NAD(P)-binding Rossmann-like Domain"/>
    <property type="match status" value="1"/>
</dbReference>
<dbReference type="NCBIfam" id="NF005108">
    <property type="entry name" value="PRK06545.1-6"/>
    <property type="match status" value="1"/>
</dbReference>
<dbReference type="InterPro" id="IPR008927">
    <property type="entry name" value="6-PGluconate_DH-like_C_sf"/>
</dbReference>
<keyword evidence="5" id="KW-1185">Reference proteome</keyword>
<proteinExistence type="inferred from homology"/>
<sequence>MMITMTFSEVGDPTPPLFVLGLGLIGGSLIRGATAFTEVSGWSPTAATRDAAAADGFTVHSSLEDILDAAAEQDGLLVLAAPLTAFDTLLPRIAERAPTVKLTDVASVKAPVADQVAELAPEVRYVGSHPMAGTQFSGWSAGSAGLFDGAAWVTCLDDDSDLTVWGDVAGLALRLGSRVVPTEAPAHDDAVARISHVPHLLALALAQVAQAGGSLAGSLAASSFADATRVAATRPELIRAMCEANGKALLGVMDETLGLLGVARGSLASTGSLQKLTSGGHEARVAFEHRADSLIELTLSGPDLLDQLISVGSAGGHVAGLIGADDDLRVRVWYPSEA</sequence>
<dbReference type="Proteomes" id="UP000198741">
    <property type="component" value="Chromosome I"/>
</dbReference>
<dbReference type="EMBL" id="LT629710">
    <property type="protein sequence ID" value="SDO81097.1"/>
    <property type="molecule type" value="Genomic_DNA"/>
</dbReference>
<dbReference type="InterPro" id="IPR003099">
    <property type="entry name" value="Prephen_DH"/>
</dbReference>
<keyword evidence="2" id="KW-0560">Oxidoreductase</keyword>
<evidence type="ECO:0000256" key="2">
    <source>
        <dbReference type="ARBA" id="ARBA00023002"/>
    </source>
</evidence>
<feature type="domain" description="Prephenate/arogenate dehydrogenase" evidence="3">
    <location>
        <begin position="15"/>
        <end position="298"/>
    </location>
</feature>
<gene>
    <name evidence="4" type="ORF">SAMN04515671_2044</name>
</gene>
<dbReference type="SUPFAM" id="SSF51735">
    <property type="entry name" value="NAD(P)-binding Rossmann-fold domains"/>
    <property type="match status" value="1"/>
</dbReference>
<dbReference type="InterPro" id="IPR036291">
    <property type="entry name" value="NAD(P)-bd_dom_sf"/>
</dbReference>
<dbReference type="STRING" id="1090615.SAMN04515671_2044"/>
<dbReference type="PANTHER" id="PTHR21363">
    <property type="entry name" value="PREPHENATE DEHYDROGENASE"/>
    <property type="match status" value="1"/>
</dbReference>
<name>A0A1H0ML34_9ACTN</name>
<accession>A0A1H0ML34</accession>
<organism evidence="4 5">
    <name type="scientific">Nakamurella panacisegetis</name>
    <dbReference type="NCBI Taxonomy" id="1090615"/>
    <lineage>
        <taxon>Bacteria</taxon>
        <taxon>Bacillati</taxon>
        <taxon>Actinomycetota</taxon>
        <taxon>Actinomycetes</taxon>
        <taxon>Nakamurellales</taxon>
        <taxon>Nakamurellaceae</taxon>
        <taxon>Nakamurella</taxon>
    </lineage>
</organism>
<evidence type="ECO:0000259" key="3">
    <source>
        <dbReference type="PROSITE" id="PS51176"/>
    </source>
</evidence>
<dbReference type="AlphaFoldDB" id="A0A1H0ML34"/>
<dbReference type="Gene3D" id="1.10.3660.10">
    <property type="entry name" value="6-phosphogluconate dehydrogenase C-terminal like domain"/>
    <property type="match status" value="1"/>
</dbReference>
<dbReference type="PANTHER" id="PTHR21363:SF0">
    <property type="entry name" value="PREPHENATE DEHYDROGENASE [NADP(+)]"/>
    <property type="match status" value="1"/>
</dbReference>
<dbReference type="Pfam" id="PF02153">
    <property type="entry name" value="PDH_N"/>
    <property type="match status" value="1"/>
</dbReference>
<dbReference type="InterPro" id="IPR046826">
    <property type="entry name" value="PDH_N"/>
</dbReference>
<dbReference type="PROSITE" id="PS51176">
    <property type="entry name" value="PDH_ADH"/>
    <property type="match status" value="1"/>
</dbReference>
<dbReference type="GO" id="GO:0004665">
    <property type="term" value="F:prephenate dehydrogenase (NADP+) activity"/>
    <property type="evidence" value="ECO:0007669"/>
    <property type="project" value="InterPro"/>
</dbReference>
<dbReference type="GO" id="GO:0006571">
    <property type="term" value="P:tyrosine biosynthetic process"/>
    <property type="evidence" value="ECO:0007669"/>
    <property type="project" value="InterPro"/>
</dbReference>
<dbReference type="SUPFAM" id="SSF48179">
    <property type="entry name" value="6-phosphogluconate dehydrogenase C-terminal domain-like"/>
    <property type="match status" value="1"/>
</dbReference>
<dbReference type="InterPro" id="IPR046825">
    <property type="entry name" value="PDH_C"/>
</dbReference>
<reference evidence="4 5" key="1">
    <citation type="submission" date="2016-10" db="EMBL/GenBank/DDBJ databases">
        <authorList>
            <person name="de Groot N.N."/>
        </authorList>
    </citation>
    <scope>NUCLEOTIDE SEQUENCE [LARGE SCALE GENOMIC DNA]</scope>
    <source>
        <strain evidence="5">P4-7,KCTC 19426,CECT 7604</strain>
    </source>
</reference>
<comment type="similarity">
    <text evidence="1">Belongs to the prephenate/arogenate dehydrogenase family.</text>
</comment>
<dbReference type="Pfam" id="PF20463">
    <property type="entry name" value="PDH_C"/>
    <property type="match status" value="1"/>
</dbReference>
<evidence type="ECO:0000256" key="1">
    <source>
        <dbReference type="ARBA" id="ARBA00007964"/>
    </source>
</evidence>
<evidence type="ECO:0000313" key="5">
    <source>
        <dbReference type="Proteomes" id="UP000198741"/>
    </source>
</evidence>
<protein>
    <submittedName>
        <fullName evidence="4">Prephenate dehydrogenase</fullName>
    </submittedName>
</protein>
<dbReference type="InterPro" id="IPR050812">
    <property type="entry name" value="Preph/Arog_dehydrog"/>
</dbReference>
<dbReference type="GO" id="GO:0070403">
    <property type="term" value="F:NAD+ binding"/>
    <property type="evidence" value="ECO:0007669"/>
    <property type="project" value="InterPro"/>
</dbReference>